<gene>
    <name evidence="1" type="ORF">A8708_05590</name>
</gene>
<dbReference type="RefSeq" id="WP_068667664.1">
    <property type="nucleotide sequence ID" value="NZ_LYPB01000077.1"/>
</dbReference>
<dbReference type="EMBL" id="LYPB01000077">
    <property type="protein sequence ID" value="OAS16050.1"/>
    <property type="molecule type" value="Genomic_DNA"/>
</dbReference>
<organism evidence="1 2">
    <name type="scientific">Paenibacillus oryzisoli</name>
    <dbReference type="NCBI Taxonomy" id="1850517"/>
    <lineage>
        <taxon>Bacteria</taxon>
        <taxon>Bacillati</taxon>
        <taxon>Bacillota</taxon>
        <taxon>Bacilli</taxon>
        <taxon>Bacillales</taxon>
        <taxon>Paenibacillaceae</taxon>
        <taxon>Paenibacillus</taxon>
    </lineage>
</organism>
<keyword evidence="2" id="KW-1185">Reference proteome</keyword>
<comment type="caution">
    <text evidence="1">The sequence shown here is derived from an EMBL/GenBank/DDBJ whole genome shotgun (WGS) entry which is preliminary data.</text>
</comment>
<dbReference type="Proteomes" id="UP000078454">
    <property type="component" value="Unassembled WGS sequence"/>
</dbReference>
<name>A0A198A4H5_9BACL</name>
<protein>
    <submittedName>
        <fullName evidence="1">Uncharacterized protein</fullName>
    </submittedName>
</protein>
<evidence type="ECO:0000313" key="2">
    <source>
        <dbReference type="Proteomes" id="UP000078454"/>
    </source>
</evidence>
<accession>A0A198A4H5</accession>
<reference evidence="1 2" key="1">
    <citation type="submission" date="2016-05" db="EMBL/GenBank/DDBJ databases">
        <title>Paenibacillus sp. 1ZS3-15 nov., isolated from the rhizosphere soil.</title>
        <authorList>
            <person name="Zhang X.X."/>
            <person name="Zhang J."/>
        </authorList>
    </citation>
    <scope>NUCLEOTIDE SEQUENCE [LARGE SCALE GENOMIC DNA]</scope>
    <source>
        <strain evidence="1 2">1ZS3-15</strain>
    </source>
</reference>
<proteinExistence type="predicted"/>
<sequence>MKQAMKLKNIFAERLMFSIVLFYIQMNDHWDAECDAKLLLDEWDGLPDASPQDNYWILSQLVLCRNVLAKHEQDELSSKGMWGKE</sequence>
<dbReference type="AlphaFoldDB" id="A0A198A4H5"/>
<evidence type="ECO:0000313" key="1">
    <source>
        <dbReference type="EMBL" id="OAS16050.1"/>
    </source>
</evidence>